<dbReference type="OrthoDB" id="3213067at2"/>
<sequence length="163" mass="17967">MSGIFDSPGPRRVLPGEYPLLEEALALVNRDLAATLPDVEPLRLLALPSWDEGRAEDVYVAMANGEWQGNCLEPSSADSPAHALAAVADAAQETVSELLWQAWPVCGEHAIGMHLREEDGHVGWWCAGRRSPHEPAHVRAAIGALDTLARPHRPNRKRRRHER</sequence>
<organism evidence="1 2">
    <name type="scientific">Streptomyces venezuelae</name>
    <dbReference type="NCBI Taxonomy" id="54571"/>
    <lineage>
        <taxon>Bacteria</taxon>
        <taxon>Bacillati</taxon>
        <taxon>Actinomycetota</taxon>
        <taxon>Actinomycetes</taxon>
        <taxon>Kitasatosporales</taxon>
        <taxon>Streptomycetaceae</taxon>
        <taxon>Streptomyces</taxon>
    </lineage>
</organism>
<dbReference type="EMBL" id="CP029194">
    <property type="protein sequence ID" value="QES20705.1"/>
    <property type="molecule type" value="Genomic_DNA"/>
</dbReference>
<proteinExistence type="predicted"/>
<dbReference type="RefSeq" id="WP_150267595.1">
    <property type="nucleotide sequence ID" value="NZ_CP029194.1"/>
</dbReference>
<evidence type="ECO:0000313" key="2">
    <source>
        <dbReference type="Proteomes" id="UP000324106"/>
    </source>
</evidence>
<protein>
    <submittedName>
        <fullName evidence="1">Uncharacterized protein</fullName>
    </submittedName>
</protein>
<reference evidence="1 2" key="1">
    <citation type="submission" date="2018-05" db="EMBL/GenBank/DDBJ databases">
        <title>Streptomyces venezuelae.</title>
        <authorList>
            <person name="Kim W."/>
            <person name="Lee N."/>
            <person name="Cho B.-K."/>
        </authorList>
    </citation>
    <scope>NUCLEOTIDE SEQUENCE [LARGE SCALE GENOMIC DNA]</scope>
    <source>
        <strain evidence="1 2">ATCC 15068</strain>
    </source>
</reference>
<gene>
    <name evidence="1" type="ORF">DEJ46_17560</name>
</gene>
<dbReference type="Proteomes" id="UP000324106">
    <property type="component" value="Chromosome"/>
</dbReference>
<evidence type="ECO:0000313" key="1">
    <source>
        <dbReference type="EMBL" id="QES20705.1"/>
    </source>
</evidence>
<name>A0A5P2ARF8_STRVZ</name>
<accession>A0A5P2ARF8</accession>
<dbReference type="AlphaFoldDB" id="A0A5P2ARF8"/>